<organism evidence="2 3">
    <name type="scientific">Clostridium thermosuccinogenes</name>
    <dbReference type="NCBI Taxonomy" id="84032"/>
    <lineage>
        <taxon>Bacteria</taxon>
        <taxon>Bacillati</taxon>
        <taxon>Bacillota</taxon>
        <taxon>Clostridia</taxon>
        <taxon>Eubacteriales</taxon>
        <taxon>Clostridiaceae</taxon>
        <taxon>Clostridium</taxon>
    </lineage>
</organism>
<sequence>MVIGSTKRIVVIKDIPSNMIEEAILILKCEPKSWSEKNTGNTGGQVKKYDKDFIFKEAEMIINNYIKENNLSVKGKKRELEKPSGAFKNNMLLNALINLGFMGSVALLVFLITRFF</sequence>
<dbReference type="EMBL" id="NIOJ01000030">
    <property type="protein sequence ID" value="PNT98138.1"/>
    <property type="molecule type" value="Genomic_DNA"/>
</dbReference>
<dbReference type="RefSeq" id="WP_103081906.1">
    <property type="nucleotide sequence ID" value="NZ_CP021850.1"/>
</dbReference>
<keyword evidence="1" id="KW-1133">Transmembrane helix</keyword>
<evidence type="ECO:0000313" key="2">
    <source>
        <dbReference type="EMBL" id="PNT98138.1"/>
    </source>
</evidence>
<gene>
    <name evidence="2" type="ORF">CDQ84_11615</name>
</gene>
<keyword evidence="3" id="KW-1185">Reference proteome</keyword>
<dbReference type="OrthoDB" id="1739462at2"/>
<reference evidence="2 3" key="1">
    <citation type="submission" date="2017-06" db="EMBL/GenBank/DDBJ databases">
        <title>Investigating the central metabolism of Clostridium thermosuccinogenes.</title>
        <authorList>
            <person name="Koendjbiharie J.G."/>
            <person name="van Kranenburg R."/>
        </authorList>
    </citation>
    <scope>NUCLEOTIDE SEQUENCE [LARGE SCALE GENOMIC DNA]</scope>
    <source>
        <strain evidence="2 3">DSM 5806</strain>
    </source>
</reference>
<keyword evidence="1" id="KW-0812">Transmembrane</keyword>
<evidence type="ECO:0000313" key="3">
    <source>
        <dbReference type="Proteomes" id="UP000236151"/>
    </source>
</evidence>
<proteinExistence type="predicted"/>
<evidence type="ECO:0000256" key="1">
    <source>
        <dbReference type="SAM" id="Phobius"/>
    </source>
</evidence>
<feature type="transmembrane region" description="Helical" evidence="1">
    <location>
        <begin position="92"/>
        <end position="113"/>
    </location>
</feature>
<comment type="caution">
    <text evidence="2">The sequence shown here is derived from an EMBL/GenBank/DDBJ whole genome shotgun (WGS) entry which is preliminary data.</text>
</comment>
<dbReference type="Proteomes" id="UP000236151">
    <property type="component" value="Unassembled WGS sequence"/>
</dbReference>
<name>A0A2K2FCG8_9CLOT</name>
<keyword evidence="1" id="KW-0472">Membrane</keyword>
<accession>A0A2K2FCG8</accession>
<dbReference type="AlphaFoldDB" id="A0A2K2FCG8"/>
<dbReference type="KEGG" id="cthd:CDO33_18415"/>
<protein>
    <submittedName>
        <fullName evidence="2">Uncharacterized protein</fullName>
    </submittedName>
</protein>